<dbReference type="FunFam" id="3.30.230.10:FF:000019">
    <property type="entry name" value="Lon protease homolog 2, peroxisomal"/>
    <property type="match status" value="1"/>
</dbReference>
<dbReference type="InterPro" id="IPR014721">
    <property type="entry name" value="Ribsml_uS5_D2-typ_fold_subgr"/>
</dbReference>
<evidence type="ECO:0000256" key="5">
    <source>
        <dbReference type="ARBA" id="ARBA00022840"/>
    </source>
</evidence>
<dbReference type="OrthoDB" id="2411602at2759"/>
<dbReference type="InterPro" id="IPR003959">
    <property type="entry name" value="ATPase_AAA_core"/>
</dbReference>
<feature type="compositionally biased region" description="Basic and acidic residues" evidence="9">
    <location>
        <begin position="91"/>
        <end position="109"/>
    </location>
</feature>
<comment type="similarity">
    <text evidence="6 7">Belongs to the peptidase S16 family.</text>
</comment>
<dbReference type="InterPro" id="IPR027065">
    <property type="entry name" value="Lon_Prtase"/>
</dbReference>
<dbReference type="GO" id="GO:0004252">
    <property type="term" value="F:serine-type endopeptidase activity"/>
    <property type="evidence" value="ECO:0007669"/>
    <property type="project" value="UniProtKB-UniRule"/>
</dbReference>
<feature type="domain" description="Lon proteolytic" evidence="10">
    <location>
        <begin position="777"/>
        <end position="974"/>
    </location>
</feature>
<dbReference type="Gene3D" id="1.20.5.5270">
    <property type="match status" value="1"/>
</dbReference>
<dbReference type="SMART" id="SM00382">
    <property type="entry name" value="AAA"/>
    <property type="match status" value="1"/>
</dbReference>
<evidence type="ECO:0000256" key="6">
    <source>
        <dbReference type="PROSITE-ProRule" id="PRU01122"/>
    </source>
</evidence>
<feature type="region of interest" description="Disordered" evidence="9">
    <location>
        <begin position="76"/>
        <end position="180"/>
    </location>
</feature>
<dbReference type="NCBIfam" id="TIGR00763">
    <property type="entry name" value="lon"/>
    <property type="match status" value="1"/>
</dbReference>
<dbReference type="eggNOG" id="KOG2004">
    <property type="taxonomic scope" value="Eukaryota"/>
</dbReference>
<dbReference type="SUPFAM" id="SSF54211">
    <property type="entry name" value="Ribosomal protein S5 domain 2-like"/>
    <property type="match status" value="1"/>
</dbReference>
<evidence type="ECO:0000259" key="10">
    <source>
        <dbReference type="PROSITE" id="PS51786"/>
    </source>
</evidence>
<feature type="compositionally biased region" description="Basic and acidic residues" evidence="9">
    <location>
        <begin position="130"/>
        <end position="145"/>
    </location>
</feature>
<dbReference type="InParanoid" id="A0A0D2WX44"/>
<accession>A0A0D2WX44</accession>
<dbReference type="STRING" id="595528.A0A0D2WX44"/>
<dbReference type="SUPFAM" id="SSF52540">
    <property type="entry name" value="P-loop containing nucleoside triphosphate hydrolases"/>
    <property type="match status" value="1"/>
</dbReference>
<keyword evidence="5 7" id="KW-0067">ATP-binding</keyword>
<dbReference type="InterPro" id="IPR003593">
    <property type="entry name" value="AAA+_ATPase"/>
</dbReference>
<dbReference type="FunFam" id="3.40.50.300:FF:000382">
    <property type="entry name" value="Lon protease homolog 2, peroxisomal"/>
    <property type="match status" value="1"/>
</dbReference>
<dbReference type="EMBL" id="KE346375">
    <property type="protein sequence ID" value="KJE97665.1"/>
    <property type="molecule type" value="Genomic_DNA"/>
</dbReference>
<evidence type="ECO:0000256" key="8">
    <source>
        <dbReference type="RuleBase" id="RU000592"/>
    </source>
</evidence>
<reference evidence="13" key="1">
    <citation type="submission" date="2011-02" db="EMBL/GenBank/DDBJ databases">
        <title>The Genome Sequence of Capsaspora owczarzaki ATCC 30864.</title>
        <authorList>
            <person name="Russ C."/>
            <person name="Cuomo C."/>
            <person name="Burger G."/>
            <person name="Gray M.W."/>
            <person name="Holland P.W.H."/>
            <person name="King N."/>
            <person name="Lang F.B.F."/>
            <person name="Roger A.J."/>
            <person name="Ruiz-Trillo I."/>
            <person name="Young S.K."/>
            <person name="Zeng Q."/>
            <person name="Gargeya S."/>
            <person name="Alvarado L."/>
            <person name="Berlin A."/>
            <person name="Chapman S.B."/>
            <person name="Chen Z."/>
            <person name="Freedman E."/>
            <person name="Gellesch M."/>
            <person name="Goldberg J."/>
            <person name="Griggs A."/>
            <person name="Gujja S."/>
            <person name="Heilman E."/>
            <person name="Heiman D."/>
            <person name="Howarth C."/>
            <person name="Mehta T."/>
            <person name="Neiman D."/>
            <person name="Pearson M."/>
            <person name="Roberts A."/>
            <person name="Saif S."/>
            <person name="Shea T."/>
            <person name="Shenoy N."/>
            <person name="Sisk P."/>
            <person name="Stolte C."/>
            <person name="Sykes S."/>
            <person name="White J."/>
            <person name="Yandava C."/>
            <person name="Haas B."/>
            <person name="Nusbaum C."/>
            <person name="Birren B."/>
        </authorList>
    </citation>
    <scope>NUCLEOTIDE SEQUENCE</scope>
    <source>
        <strain evidence="13">ATCC 30864</strain>
    </source>
</reference>
<dbReference type="InterPro" id="IPR054594">
    <property type="entry name" value="Lon_lid"/>
</dbReference>
<dbReference type="PRINTS" id="PR00830">
    <property type="entry name" value="ENDOLAPTASE"/>
</dbReference>
<dbReference type="Gene3D" id="1.10.8.60">
    <property type="match status" value="1"/>
</dbReference>
<dbReference type="InterPro" id="IPR004815">
    <property type="entry name" value="Lon_bac/euk-typ"/>
</dbReference>
<keyword evidence="4 6" id="KW-0720">Serine protease</keyword>
<sequence length="986" mass="104958">MAASSEIPSAVLDALPLLTVGQRVLLPGALMQVFISRPAGVRLVTDRLWRSDGAQSVFVGVLPVAIADATATAAALGSDRDPQASQTASIHQKENGAPRDADADAERQSQRQPSANSASVSSLPTRMPRTAHDHDHDQHPPKGDKPTAAGSAGSAAGGSGGATRGGSDDDASRPIAKFKAPNADPATLTVPAIPAVPKLEISATPDAAFAPLSQLVGEVGTIGRVVRLARIKVGSKMVYNLLLEGQCRFGVVAVRMDPFMVAQACQLELVFTPSQGALPPPTPGVEAMLYDSIRQLLKLLASRAPTLAGFDRIVDQVPLARIVDLLMANMDLSFVDRVSTLRELNVPLRFERALALIQRQVSRLQTALEVPAPRGSLVGQLVKMARNAKDGKTDDEGNNSSSTPPSIGDANKDQDDADVEALETRIKALNLPEEVAPVVMRELAKLKRLHPQSSERQVYFSYLEVIADLPWNTLTEDVLDLQKAQADLDHDHHGLAKVKKRILECLAVRKLRNDMKGPIICLVGPPGVGKTSLGRSIASTLGRKFQRIALGGMHDEAEIRGHRLTYVGAMPGRVMQAIRRSGSKNPVLLLDEIDKLGKDVRGDPASALLEVLDPEQNCQFSDHYLHVPFDLSKALFICTANRMSSIPAPLLDRMEVIELPGYTLDEKAHIATRHLIPKQLKEHGLVPQNLDIPSDIVQTIIQRYTREAGVRNLEREIAAVCRATAVRIVQASTTAPASVGSHPASPTDSVQPLVVDDALLEDVLGAPKFDDEIHERVSVPGVATGLVWTANGGGILFVEATSMGGKGRLTLTGQLGDVIKESAQIALTWLKAHATALPPNSPAVFPTSAQPGTAVVRNLLENTDIHVHFPAGAIPKDGPSAGITLVTVMVSLMSGKVVRADTAMTGEVTLSGLVLPVGGIKEKVIAAHRAGIKRVILPHRNSKDLAEIPATVKSSLDIVLVKTVQEVLDAAFDGGSPLVGVFSSRL</sequence>
<dbReference type="GO" id="GO:0006508">
    <property type="term" value="P:proteolysis"/>
    <property type="evidence" value="ECO:0007669"/>
    <property type="project" value="UniProtKB-KW"/>
</dbReference>
<dbReference type="PROSITE" id="PS51787">
    <property type="entry name" value="LON_N"/>
    <property type="match status" value="1"/>
</dbReference>
<evidence type="ECO:0000313" key="12">
    <source>
        <dbReference type="EMBL" id="KJE97665.1"/>
    </source>
</evidence>
<keyword evidence="13" id="KW-1185">Reference proteome</keyword>
<feature type="compositionally biased region" description="Polar residues" evidence="9">
    <location>
        <begin position="110"/>
        <end position="124"/>
    </location>
</feature>
<dbReference type="InterPro" id="IPR020568">
    <property type="entry name" value="Ribosomal_Su5_D2-typ_SF"/>
</dbReference>
<evidence type="ECO:0000256" key="9">
    <source>
        <dbReference type="SAM" id="MobiDB-lite"/>
    </source>
</evidence>
<evidence type="ECO:0000256" key="4">
    <source>
        <dbReference type="ARBA" id="ARBA00022825"/>
    </source>
</evidence>
<keyword evidence="2 7" id="KW-0547">Nucleotide-binding</keyword>
<evidence type="ECO:0000259" key="11">
    <source>
        <dbReference type="PROSITE" id="PS51787"/>
    </source>
</evidence>
<dbReference type="CDD" id="cd19500">
    <property type="entry name" value="RecA-like_Lon"/>
    <property type="match status" value="1"/>
</dbReference>
<keyword evidence="1 6" id="KW-0645">Protease</keyword>
<feature type="domain" description="Lon N-terminal" evidence="11">
    <location>
        <begin position="15"/>
        <end position="361"/>
    </location>
</feature>
<keyword evidence="3 6" id="KW-0378">Hydrolase</keyword>
<evidence type="ECO:0000256" key="7">
    <source>
        <dbReference type="RuleBase" id="RU000591"/>
    </source>
</evidence>
<dbReference type="PANTHER" id="PTHR10046">
    <property type="entry name" value="ATP DEPENDENT LON PROTEASE FAMILY MEMBER"/>
    <property type="match status" value="1"/>
</dbReference>
<feature type="active site" evidence="6">
    <location>
        <position position="880"/>
    </location>
</feature>
<feature type="active site" evidence="6">
    <location>
        <position position="923"/>
    </location>
</feature>
<gene>
    <name evidence="12" type="ORF">CAOG_007773</name>
</gene>
<protein>
    <recommendedName>
        <fullName evidence="8">Lon protease homolog</fullName>
        <ecNumber evidence="8">3.4.21.-</ecNumber>
    </recommendedName>
</protein>
<evidence type="ECO:0000256" key="3">
    <source>
        <dbReference type="ARBA" id="ARBA00022801"/>
    </source>
</evidence>
<evidence type="ECO:0000313" key="13">
    <source>
        <dbReference type="Proteomes" id="UP000008743"/>
    </source>
</evidence>
<feature type="region of interest" description="Disordered" evidence="9">
    <location>
        <begin position="389"/>
        <end position="415"/>
    </location>
</feature>
<dbReference type="GO" id="GO:0030163">
    <property type="term" value="P:protein catabolic process"/>
    <property type="evidence" value="ECO:0007669"/>
    <property type="project" value="InterPro"/>
</dbReference>
<organism evidence="12 13">
    <name type="scientific">Capsaspora owczarzaki (strain ATCC 30864)</name>
    <dbReference type="NCBI Taxonomy" id="595528"/>
    <lineage>
        <taxon>Eukaryota</taxon>
        <taxon>Filasterea</taxon>
        <taxon>Capsaspora</taxon>
    </lineage>
</organism>
<dbReference type="GO" id="GO:0004176">
    <property type="term" value="F:ATP-dependent peptidase activity"/>
    <property type="evidence" value="ECO:0007669"/>
    <property type="project" value="UniProtKB-UniRule"/>
</dbReference>
<feature type="compositionally biased region" description="Gly residues" evidence="9">
    <location>
        <begin position="155"/>
        <end position="164"/>
    </location>
</feature>
<dbReference type="Pfam" id="PF05362">
    <property type="entry name" value="Lon_C"/>
    <property type="match status" value="1"/>
</dbReference>
<dbReference type="Pfam" id="PF22667">
    <property type="entry name" value="Lon_lid"/>
    <property type="match status" value="1"/>
</dbReference>
<dbReference type="GO" id="GO:0005524">
    <property type="term" value="F:ATP binding"/>
    <property type="evidence" value="ECO:0007669"/>
    <property type="project" value="UniProtKB-KW"/>
</dbReference>
<dbReference type="InterPro" id="IPR008268">
    <property type="entry name" value="Peptidase_S16_AS"/>
</dbReference>
<dbReference type="Pfam" id="PF02190">
    <property type="entry name" value="LON_substr_bdg"/>
    <property type="match status" value="1"/>
</dbReference>
<dbReference type="GO" id="GO:0016887">
    <property type="term" value="F:ATP hydrolysis activity"/>
    <property type="evidence" value="ECO:0007669"/>
    <property type="project" value="InterPro"/>
</dbReference>
<dbReference type="InterPro" id="IPR008269">
    <property type="entry name" value="Lon_proteolytic"/>
</dbReference>
<name>A0A0D2WX44_CAPO3</name>
<dbReference type="InterPro" id="IPR027417">
    <property type="entry name" value="P-loop_NTPase"/>
</dbReference>
<evidence type="ECO:0000256" key="1">
    <source>
        <dbReference type="ARBA" id="ARBA00022670"/>
    </source>
</evidence>
<evidence type="ECO:0000256" key="2">
    <source>
        <dbReference type="ARBA" id="ARBA00022741"/>
    </source>
</evidence>
<dbReference type="MEROPS" id="S16.003"/>
<dbReference type="InterPro" id="IPR003111">
    <property type="entry name" value="Lon_prtase_N"/>
</dbReference>
<dbReference type="RefSeq" id="XP_004342846.1">
    <property type="nucleotide sequence ID" value="XM_004342797.2"/>
</dbReference>
<proteinExistence type="inferred from homology"/>
<dbReference type="EC" id="3.4.21.-" evidence="8"/>
<dbReference type="Pfam" id="PF00004">
    <property type="entry name" value="AAA"/>
    <property type="match status" value="1"/>
</dbReference>
<dbReference type="PROSITE" id="PS51786">
    <property type="entry name" value="LON_PROTEOLYTIC"/>
    <property type="match status" value="1"/>
</dbReference>
<dbReference type="AlphaFoldDB" id="A0A0D2WX44"/>
<dbReference type="Gene3D" id="3.40.50.300">
    <property type="entry name" value="P-loop containing nucleotide triphosphate hydrolases"/>
    <property type="match status" value="1"/>
</dbReference>
<dbReference type="SMART" id="SM00464">
    <property type="entry name" value="LON"/>
    <property type="match status" value="1"/>
</dbReference>
<dbReference type="PhylomeDB" id="A0A0D2WX44"/>
<dbReference type="PROSITE" id="PS01046">
    <property type="entry name" value="LON_SER"/>
    <property type="match status" value="1"/>
</dbReference>
<dbReference type="Proteomes" id="UP000008743">
    <property type="component" value="Unassembled WGS sequence"/>
</dbReference>
<dbReference type="Gene3D" id="3.30.230.10">
    <property type="match status" value="1"/>
</dbReference>